<evidence type="ECO:0000256" key="1">
    <source>
        <dbReference type="SAM" id="MobiDB-lite"/>
    </source>
</evidence>
<reference evidence="2" key="1">
    <citation type="submission" date="2021-06" db="EMBL/GenBank/DDBJ databases">
        <title>Parelaphostrongylus tenuis whole genome reference sequence.</title>
        <authorList>
            <person name="Garwood T.J."/>
            <person name="Larsen P.A."/>
            <person name="Fountain-Jones N.M."/>
            <person name="Garbe J.R."/>
            <person name="Macchietto M.G."/>
            <person name="Kania S.A."/>
            <person name="Gerhold R.W."/>
            <person name="Richards J.E."/>
            <person name="Wolf T.M."/>
        </authorList>
    </citation>
    <scope>NUCLEOTIDE SEQUENCE</scope>
    <source>
        <strain evidence="2">MNPRO001-30</strain>
        <tissue evidence="2">Meninges</tissue>
    </source>
</reference>
<dbReference type="Proteomes" id="UP001196413">
    <property type="component" value="Unassembled WGS sequence"/>
</dbReference>
<keyword evidence="3" id="KW-1185">Reference proteome</keyword>
<accession>A0AAD5MX99</accession>
<feature type="compositionally biased region" description="Polar residues" evidence="1">
    <location>
        <begin position="119"/>
        <end position="128"/>
    </location>
</feature>
<feature type="region of interest" description="Disordered" evidence="1">
    <location>
        <begin position="97"/>
        <end position="128"/>
    </location>
</feature>
<proteinExistence type="predicted"/>
<feature type="compositionally biased region" description="Polar residues" evidence="1">
    <location>
        <begin position="44"/>
        <end position="61"/>
    </location>
</feature>
<dbReference type="AlphaFoldDB" id="A0AAD5MX99"/>
<feature type="compositionally biased region" description="Low complexity" evidence="1">
    <location>
        <begin position="32"/>
        <end position="43"/>
    </location>
</feature>
<evidence type="ECO:0000313" key="2">
    <source>
        <dbReference type="EMBL" id="KAJ1356647.1"/>
    </source>
</evidence>
<name>A0AAD5MX99_PARTN</name>
<feature type="region of interest" description="Disordered" evidence="1">
    <location>
        <begin position="1"/>
        <end position="64"/>
    </location>
</feature>
<sequence>MTPQLVKQNSSTSLKSTSLHQPTKLQVDYPESSAGKQSSSRASPMNTVFTPNTSTTGTPDRSLSFKEHNSDIISRQKTISRLNEKINALITIQSLTDDSDRENKDVQSTVHTAREYIPSETSKASRWS</sequence>
<dbReference type="EMBL" id="JAHQIW010002859">
    <property type="protein sequence ID" value="KAJ1356647.1"/>
    <property type="molecule type" value="Genomic_DNA"/>
</dbReference>
<gene>
    <name evidence="2" type="ORF">KIN20_014386</name>
</gene>
<evidence type="ECO:0000313" key="3">
    <source>
        <dbReference type="Proteomes" id="UP001196413"/>
    </source>
</evidence>
<organism evidence="2 3">
    <name type="scientific">Parelaphostrongylus tenuis</name>
    <name type="common">Meningeal worm</name>
    <dbReference type="NCBI Taxonomy" id="148309"/>
    <lineage>
        <taxon>Eukaryota</taxon>
        <taxon>Metazoa</taxon>
        <taxon>Ecdysozoa</taxon>
        <taxon>Nematoda</taxon>
        <taxon>Chromadorea</taxon>
        <taxon>Rhabditida</taxon>
        <taxon>Rhabditina</taxon>
        <taxon>Rhabditomorpha</taxon>
        <taxon>Strongyloidea</taxon>
        <taxon>Metastrongylidae</taxon>
        <taxon>Parelaphostrongylus</taxon>
    </lineage>
</organism>
<protein>
    <submittedName>
        <fullName evidence="2">Uncharacterized protein</fullName>
    </submittedName>
</protein>
<comment type="caution">
    <text evidence="2">The sequence shown here is derived from an EMBL/GenBank/DDBJ whole genome shotgun (WGS) entry which is preliminary data.</text>
</comment>
<feature type="compositionally biased region" description="Polar residues" evidence="1">
    <location>
        <begin position="1"/>
        <end position="24"/>
    </location>
</feature>